<proteinExistence type="predicted"/>
<dbReference type="EMBL" id="CADCTU010000474">
    <property type="protein sequence ID" value="CAA9321286.1"/>
    <property type="molecule type" value="Genomic_DNA"/>
</dbReference>
<comment type="subcellular location">
    <subcellularLocation>
        <location evidence="1">Membrane</location>
        <topology evidence="1">Multi-pass membrane protein</topology>
    </subcellularLocation>
</comment>
<evidence type="ECO:0000256" key="3">
    <source>
        <dbReference type="ARBA" id="ARBA00022989"/>
    </source>
</evidence>
<organism evidence="7">
    <name type="scientific">uncultured Gemmatimonadaceae bacterium</name>
    <dbReference type="NCBI Taxonomy" id="246130"/>
    <lineage>
        <taxon>Bacteria</taxon>
        <taxon>Pseudomonadati</taxon>
        <taxon>Gemmatimonadota</taxon>
        <taxon>Gemmatimonadia</taxon>
        <taxon>Gemmatimonadales</taxon>
        <taxon>Gemmatimonadaceae</taxon>
        <taxon>environmental samples</taxon>
    </lineage>
</organism>
<evidence type="ECO:0000259" key="6">
    <source>
        <dbReference type="Pfam" id="PF04893"/>
    </source>
</evidence>
<feature type="transmembrane region" description="Helical" evidence="5">
    <location>
        <begin position="55"/>
        <end position="81"/>
    </location>
</feature>
<keyword evidence="3 5" id="KW-1133">Transmembrane helix</keyword>
<feature type="domain" description="Yip1" evidence="6">
    <location>
        <begin position="21"/>
        <end position="159"/>
    </location>
</feature>
<keyword evidence="2 5" id="KW-0812">Transmembrane</keyword>
<dbReference type="GO" id="GO:0016020">
    <property type="term" value="C:membrane"/>
    <property type="evidence" value="ECO:0007669"/>
    <property type="project" value="UniProtKB-SubCell"/>
</dbReference>
<protein>
    <recommendedName>
        <fullName evidence="6">Yip1 domain-containing protein</fullName>
    </recommendedName>
</protein>
<feature type="transmembrane region" description="Helical" evidence="5">
    <location>
        <begin position="101"/>
        <end position="132"/>
    </location>
</feature>
<evidence type="ECO:0000256" key="2">
    <source>
        <dbReference type="ARBA" id="ARBA00022692"/>
    </source>
</evidence>
<dbReference type="InterPro" id="IPR006977">
    <property type="entry name" value="Yip1_dom"/>
</dbReference>
<evidence type="ECO:0000313" key="7">
    <source>
        <dbReference type="EMBL" id="CAA9321286.1"/>
    </source>
</evidence>
<accession>A0A6J4L2K2</accession>
<feature type="transmembrane region" description="Helical" evidence="5">
    <location>
        <begin position="144"/>
        <end position="165"/>
    </location>
</feature>
<dbReference type="AlphaFoldDB" id="A0A6J4L2K2"/>
<evidence type="ECO:0000256" key="1">
    <source>
        <dbReference type="ARBA" id="ARBA00004141"/>
    </source>
</evidence>
<gene>
    <name evidence="7" type="ORF">AVDCRST_MAG11-2017</name>
</gene>
<reference evidence="7" key="1">
    <citation type="submission" date="2020-02" db="EMBL/GenBank/DDBJ databases">
        <authorList>
            <person name="Meier V. D."/>
        </authorList>
    </citation>
    <scope>NUCLEOTIDE SEQUENCE</scope>
    <source>
        <strain evidence="7">AVDCRST_MAG11</strain>
    </source>
</reference>
<sequence length="169" mass="17288">MATLAERMQGAAMLNVATYEEVEHDHTATGQAATVVAIAAVAQAIGSIGRGGPGIVAALVGQLLGWAIWAGLTYFIGTRVFRGTADWGELLRTLGFSQAPGVFFVLGFIPLFGGLVSLAVTIWTAIAGVIAVRQALDVTTGQAVATVLIALIPLMIAGALIGRLFGVGI</sequence>
<keyword evidence="4 5" id="KW-0472">Membrane</keyword>
<evidence type="ECO:0000256" key="4">
    <source>
        <dbReference type="ARBA" id="ARBA00023136"/>
    </source>
</evidence>
<evidence type="ECO:0000256" key="5">
    <source>
        <dbReference type="SAM" id="Phobius"/>
    </source>
</evidence>
<dbReference type="Pfam" id="PF04893">
    <property type="entry name" value="Yip1"/>
    <property type="match status" value="1"/>
</dbReference>
<name>A0A6J4L2K2_9BACT</name>